<dbReference type="GO" id="GO:0005737">
    <property type="term" value="C:cytoplasm"/>
    <property type="evidence" value="ECO:0007669"/>
    <property type="project" value="TreeGrafter"/>
</dbReference>
<dbReference type="PANTHER" id="PTHR12358:SF31">
    <property type="entry name" value="ACYLGLYCEROL KINASE, MITOCHONDRIAL"/>
    <property type="match status" value="1"/>
</dbReference>
<reference evidence="6" key="1">
    <citation type="submission" date="2020-12" db="EMBL/GenBank/DDBJ databases">
        <title>Metabolic potential, ecology and presence of endohyphal bacteria is reflected in genomic diversity of Mucoromycotina.</title>
        <authorList>
            <person name="Muszewska A."/>
            <person name="Okrasinska A."/>
            <person name="Steczkiewicz K."/>
            <person name="Drgas O."/>
            <person name="Orlowska M."/>
            <person name="Perlinska-Lenart U."/>
            <person name="Aleksandrzak-Piekarczyk T."/>
            <person name="Szatraj K."/>
            <person name="Zielenkiewicz U."/>
            <person name="Pilsyk S."/>
            <person name="Malc E."/>
            <person name="Mieczkowski P."/>
            <person name="Kruszewska J.S."/>
            <person name="Biernat P."/>
            <person name="Pawlowska J."/>
        </authorList>
    </citation>
    <scope>NUCLEOTIDE SEQUENCE</scope>
    <source>
        <strain evidence="6">WA0000051536</strain>
    </source>
</reference>
<evidence type="ECO:0000313" key="7">
    <source>
        <dbReference type="Proteomes" id="UP000612746"/>
    </source>
</evidence>
<dbReference type="Gene3D" id="3.40.50.10330">
    <property type="entry name" value="Probable inorganic polyphosphate/atp-NAD kinase, domain 1"/>
    <property type="match status" value="1"/>
</dbReference>
<organism evidence="6 7">
    <name type="scientific">Umbelopsis vinacea</name>
    <dbReference type="NCBI Taxonomy" id="44442"/>
    <lineage>
        <taxon>Eukaryota</taxon>
        <taxon>Fungi</taxon>
        <taxon>Fungi incertae sedis</taxon>
        <taxon>Mucoromycota</taxon>
        <taxon>Mucoromycotina</taxon>
        <taxon>Umbelopsidomycetes</taxon>
        <taxon>Umbelopsidales</taxon>
        <taxon>Umbelopsidaceae</taxon>
        <taxon>Umbelopsis</taxon>
    </lineage>
</organism>
<dbReference type="InterPro" id="IPR017438">
    <property type="entry name" value="ATP-NAD_kinase_N"/>
</dbReference>
<dbReference type="GO" id="GO:0005524">
    <property type="term" value="F:ATP binding"/>
    <property type="evidence" value="ECO:0007669"/>
    <property type="project" value="UniProtKB-KW"/>
</dbReference>
<dbReference type="AlphaFoldDB" id="A0A8H7Q1F6"/>
<dbReference type="InterPro" id="IPR045540">
    <property type="entry name" value="YegS/DAGK_C"/>
</dbReference>
<dbReference type="GO" id="GO:0016020">
    <property type="term" value="C:membrane"/>
    <property type="evidence" value="ECO:0007669"/>
    <property type="project" value="TreeGrafter"/>
</dbReference>
<name>A0A8H7Q1F6_9FUNG</name>
<dbReference type="Pfam" id="PF00781">
    <property type="entry name" value="DAGK_cat"/>
    <property type="match status" value="1"/>
</dbReference>
<evidence type="ECO:0000256" key="2">
    <source>
        <dbReference type="ARBA" id="ARBA00022741"/>
    </source>
</evidence>
<keyword evidence="1" id="KW-0808">Transferase</keyword>
<feature type="domain" description="DAGKc" evidence="5">
    <location>
        <begin position="126"/>
        <end position="268"/>
    </location>
</feature>
<dbReference type="Proteomes" id="UP000612746">
    <property type="component" value="Unassembled WGS sequence"/>
</dbReference>
<dbReference type="EMBL" id="JAEPRA010000006">
    <property type="protein sequence ID" value="KAG2184157.1"/>
    <property type="molecule type" value="Genomic_DNA"/>
</dbReference>
<dbReference type="Pfam" id="PF19279">
    <property type="entry name" value="YegS_C"/>
    <property type="match status" value="1"/>
</dbReference>
<dbReference type="SUPFAM" id="SSF111331">
    <property type="entry name" value="NAD kinase/diacylglycerol kinase-like"/>
    <property type="match status" value="1"/>
</dbReference>
<keyword evidence="7" id="KW-1185">Reference proteome</keyword>
<dbReference type="InterPro" id="IPR050187">
    <property type="entry name" value="Lipid_Phosphate_FormReg"/>
</dbReference>
<evidence type="ECO:0000256" key="4">
    <source>
        <dbReference type="ARBA" id="ARBA00022840"/>
    </source>
</evidence>
<evidence type="ECO:0000313" key="6">
    <source>
        <dbReference type="EMBL" id="KAG2184157.1"/>
    </source>
</evidence>
<sequence>MVVASLSAKKGHQVVQLTYDGEGLRIEGDVTAAKRPKAPRTCFCIPLPPPKVSNPLLLPIQNLNLLNVEYGSTNMLRISALIPDKPAEDESPVTLYNLVYSIDPQDAEKATKFSSDIMSQVYKDVSQGKRLKVLINPFGGQGKAKSIFETQVKPVFEAAKCIVDVQFTERQGHGFDIAKEIDINAFDSIVTVSGDGVIHEIINGFLERPDAREAIRKLPLGVIPGGTGNALSISLLGEKSGFDPQYTALQVIKGKPMAFDLCSVTYDDRRYFSFLSQNYGITAYADLATEHMRWMGDTRTIIGLLQQIFGRKSYSMEAAFDIVKSDKTTIAEDYPVEYDRSDQQEAIDNTRGGQVVDSIPPLSEPVPKGWTVVNDDISVFLTSKVPWLARGMLTHPYCMPNDGLIDLMLVKKGASIGEQLGVFDAVDKGTHVKSKIVDYYKVKAFRLTPVTKDPKQKNYVAIDGEHAPAKPFQVEVHRSLGAVLSLDGRYRSTTI</sequence>
<dbReference type="OrthoDB" id="3853857at2759"/>
<protein>
    <recommendedName>
        <fullName evidence="5">DAGKc domain-containing protein</fullName>
    </recommendedName>
</protein>
<evidence type="ECO:0000259" key="5">
    <source>
        <dbReference type="PROSITE" id="PS50146"/>
    </source>
</evidence>
<evidence type="ECO:0000256" key="1">
    <source>
        <dbReference type="ARBA" id="ARBA00022679"/>
    </source>
</evidence>
<dbReference type="PANTHER" id="PTHR12358">
    <property type="entry name" value="SPHINGOSINE KINASE"/>
    <property type="match status" value="1"/>
</dbReference>
<evidence type="ECO:0000256" key="3">
    <source>
        <dbReference type="ARBA" id="ARBA00022777"/>
    </source>
</evidence>
<dbReference type="PROSITE" id="PS50146">
    <property type="entry name" value="DAGK"/>
    <property type="match status" value="1"/>
</dbReference>
<accession>A0A8H7Q1F6</accession>
<gene>
    <name evidence="6" type="ORF">INT44_009172</name>
</gene>
<dbReference type="GO" id="GO:0001727">
    <property type="term" value="F:lipid kinase activity"/>
    <property type="evidence" value="ECO:0007669"/>
    <property type="project" value="TreeGrafter"/>
</dbReference>
<comment type="caution">
    <text evidence="6">The sequence shown here is derived from an EMBL/GenBank/DDBJ whole genome shotgun (WGS) entry which is preliminary data.</text>
</comment>
<keyword evidence="2" id="KW-0547">Nucleotide-binding</keyword>
<dbReference type="GO" id="GO:0046512">
    <property type="term" value="P:sphingosine biosynthetic process"/>
    <property type="evidence" value="ECO:0007669"/>
    <property type="project" value="TreeGrafter"/>
</dbReference>
<keyword evidence="4" id="KW-0067">ATP-binding</keyword>
<dbReference type="InterPro" id="IPR016064">
    <property type="entry name" value="NAD/diacylglycerol_kinase_sf"/>
</dbReference>
<dbReference type="Gene3D" id="2.60.200.40">
    <property type="match status" value="1"/>
</dbReference>
<dbReference type="SMART" id="SM00046">
    <property type="entry name" value="DAGKc"/>
    <property type="match status" value="1"/>
</dbReference>
<proteinExistence type="predicted"/>
<dbReference type="InterPro" id="IPR001206">
    <property type="entry name" value="Diacylglycerol_kinase_cat_dom"/>
</dbReference>
<keyword evidence="3" id="KW-0418">Kinase</keyword>